<dbReference type="RefSeq" id="WP_379513545.1">
    <property type="nucleotide sequence ID" value="NZ_JBHSPA010000012.1"/>
</dbReference>
<organism evidence="6 7">
    <name type="scientific">Nonomuraea insulae</name>
    <dbReference type="NCBI Taxonomy" id="1616787"/>
    <lineage>
        <taxon>Bacteria</taxon>
        <taxon>Bacillati</taxon>
        <taxon>Actinomycetota</taxon>
        <taxon>Actinomycetes</taxon>
        <taxon>Streptosporangiales</taxon>
        <taxon>Streptosporangiaceae</taxon>
        <taxon>Nonomuraea</taxon>
    </lineage>
</organism>
<evidence type="ECO:0000259" key="5">
    <source>
        <dbReference type="PROSITE" id="PS50977"/>
    </source>
</evidence>
<dbReference type="InterPro" id="IPR001647">
    <property type="entry name" value="HTH_TetR"/>
</dbReference>
<keyword evidence="1" id="KW-0805">Transcription regulation</keyword>
<dbReference type="Proteomes" id="UP001596058">
    <property type="component" value="Unassembled WGS sequence"/>
</dbReference>
<dbReference type="PANTHER" id="PTHR30055:SF234">
    <property type="entry name" value="HTH-TYPE TRANSCRIPTIONAL REGULATOR BETI"/>
    <property type="match status" value="1"/>
</dbReference>
<keyword evidence="3" id="KW-0804">Transcription</keyword>
<evidence type="ECO:0000256" key="4">
    <source>
        <dbReference type="PROSITE-ProRule" id="PRU00335"/>
    </source>
</evidence>
<dbReference type="InterPro" id="IPR009057">
    <property type="entry name" value="Homeodomain-like_sf"/>
</dbReference>
<protein>
    <submittedName>
        <fullName evidence="6">TetR/AcrR family transcriptional regulator</fullName>
    </submittedName>
</protein>
<dbReference type="InterPro" id="IPR050109">
    <property type="entry name" value="HTH-type_TetR-like_transc_reg"/>
</dbReference>
<sequence>MPDSRRSQLLTAAYDYVLEHGLSDMSLRPLAKATGTSPRVLLYLFGSKDELVREILAKGREEQLRLVAGVAAAGGGFEEVVARVWAYVSAPEQRATIRLFFEAYVASLRSEPGPWRDFARRSVHDWLTLLIDAQPGVPRQQAEARATRTLAQLRGLLLDLLACDEPDRLPAPDPAS</sequence>
<dbReference type="PANTHER" id="PTHR30055">
    <property type="entry name" value="HTH-TYPE TRANSCRIPTIONAL REGULATOR RUTR"/>
    <property type="match status" value="1"/>
</dbReference>
<accession>A0ABW1CF12</accession>
<feature type="DNA-binding region" description="H-T-H motif" evidence="4">
    <location>
        <begin position="26"/>
        <end position="45"/>
    </location>
</feature>
<keyword evidence="2 4" id="KW-0238">DNA-binding</keyword>
<dbReference type="EMBL" id="JBHSPA010000012">
    <property type="protein sequence ID" value="MFC5824012.1"/>
    <property type="molecule type" value="Genomic_DNA"/>
</dbReference>
<reference evidence="7" key="1">
    <citation type="journal article" date="2019" name="Int. J. Syst. Evol. Microbiol.">
        <title>The Global Catalogue of Microorganisms (GCM) 10K type strain sequencing project: providing services to taxonomists for standard genome sequencing and annotation.</title>
        <authorList>
            <consortium name="The Broad Institute Genomics Platform"/>
            <consortium name="The Broad Institute Genome Sequencing Center for Infectious Disease"/>
            <person name="Wu L."/>
            <person name="Ma J."/>
        </authorList>
    </citation>
    <scope>NUCLEOTIDE SEQUENCE [LARGE SCALE GENOMIC DNA]</scope>
    <source>
        <strain evidence="7">CCUG 53903</strain>
    </source>
</reference>
<dbReference type="Gene3D" id="1.10.357.10">
    <property type="entry name" value="Tetracycline Repressor, domain 2"/>
    <property type="match status" value="1"/>
</dbReference>
<dbReference type="PROSITE" id="PS50977">
    <property type="entry name" value="HTH_TETR_2"/>
    <property type="match status" value="1"/>
</dbReference>
<evidence type="ECO:0000256" key="1">
    <source>
        <dbReference type="ARBA" id="ARBA00023015"/>
    </source>
</evidence>
<comment type="caution">
    <text evidence="6">The sequence shown here is derived from an EMBL/GenBank/DDBJ whole genome shotgun (WGS) entry which is preliminary data.</text>
</comment>
<evidence type="ECO:0000256" key="3">
    <source>
        <dbReference type="ARBA" id="ARBA00023163"/>
    </source>
</evidence>
<keyword evidence="7" id="KW-1185">Reference proteome</keyword>
<gene>
    <name evidence="6" type="ORF">ACFPZ3_09135</name>
</gene>
<name>A0ABW1CF12_9ACTN</name>
<proteinExistence type="predicted"/>
<dbReference type="SUPFAM" id="SSF46689">
    <property type="entry name" value="Homeodomain-like"/>
    <property type="match status" value="1"/>
</dbReference>
<evidence type="ECO:0000313" key="6">
    <source>
        <dbReference type="EMBL" id="MFC5824012.1"/>
    </source>
</evidence>
<feature type="domain" description="HTH tetR-type" evidence="5">
    <location>
        <begin position="3"/>
        <end position="63"/>
    </location>
</feature>
<evidence type="ECO:0000256" key="2">
    <source>
        <dbReference type="ARBA" id="ARBA00023125"/>
    </source>
</evidence>
<evidence type="ECO:0000313" key="7">
    <source>
        <dbReference type="Proteomes" id="UP001596058"/>
    </source>
</evidence>
<dbReference type="Pfam" id="PF00440">
    <property type="entry name" value="TetR_N"/>
    <property type="match status" value="1"/>
</dbReference>